<sequence>MQESLLIKLDIARVEPEYPVKTKIRLSILAEQEPYLIYFVT</sequence>
<protein>
    <submittedName>
        <fullName evidence="1">Uncharacterized protein</fullName>
    </submittedName>
</protein>
<evidence type="ECO:0000313" key="1">
    <source>
        <dbReference type="EMBL" id="CDM07862.1"/>
    </source>
</evidence>
<reference evidence="1 2" key="1">
    <citation type="submission" date="2013-12" db="EMBL/GenBank/DDBJ databases">
        <title>Improved hybrid genome assemblies of Bacteroides xylanisolvens SD CC 1b and Bacteroides xylanisolvens SD CC 2a using Illumina and 454 Sequencing.</title>
        <authorList>
            <person name="Ramaraj T."/>
            <person name="Sundararajan A."/>
            <person name="Mudge J."/>
            <person name="Schilkey F.D."/>
            <person name="Delvecchio V."/>
            <person name="Donlon M."/>
            <person name="Ziemer C."/>
        </authorList>
    </citation>
    <scope>NUCLEOTIDE SEQUENCE [LARGE SCALE GENOMIC DNA]</scope>
</reference>
<name>D4VHB1_9BACE</name>
<proteinExistence type="predicted"/>
<organism evidence="1 2">
    <name type="scientific">Bacteroides xylanisolvens SD CC 1b</name>
    <dbReference type="NCBI Taxonomy" id="702447"/>
    <lineage>
        <taxon>Bacteria</taxon>
        <taxon>Pseudomonadati</taxon>
        <taxon>Bacteroidota</taxon>
        <taxon>Bacteroidia</taxon>
        <taxon>Bacteroidales</taxon>
        <taxon>Bacteroidaceae</taxon>
        <taxon>Bacteroides</taxon>
    </lineage>
</organism>
<dbReference type="Proteomes" id="UP000019380">
    <property type="component" value="Unassembled WGS sequence"/>
</dbReference>
<evidence type="ECO:0000313" key="2">
    <source>
        <dbReference type="Proteomes" id="UP000019380"/>
    </source>
</evidence>
<dbReference type="EMBL" id="CBXG010000057">
    <property type="protein sequence ID" value="CDM07862.1"/>
    <property type="molecule type" value="Genomic_DNA"/>
</dbReference>
<gene>
    <name evidence="1" type="ORF">BN890_54900</name>
</gene>
<comment type="caution">
    <text evidence="1">The sequence shown here is derived from an EMBL/GenBank/DDBJ whole genome shotgun (WGS) entry which is preliminary data.</text>
</comment>
<accession>D4VHB1</accession>
<dbReference type="AlphaFoldDB" id="D4VHB1"/>